<sequence>MSQVSTPGSSRASSMVATTPVPSPGVFYPAAVSASVSVSHLPTSHVSVPTPNHKKPRPVNVFSNDGSFLEAEEKKKQEAAIELKKSFDQRFKKRGKRSAPVSSTQSSSDDGATSATDGAPPVKRRRSEGAPELVKRYV</sequence>
<feature type="compositionally biased region" description="Polar residues" evidence="1">
    <location>
        <begin position="1"/>
        <end position="17"/>
    </location>
</feature>
<evidence type="ECO:0000313" key="2">
    <source>
        <dbReference type="EMBL" id="KIY51511.1"/>
    </source>
</evidence>
<proteinExistence type="predicted"/>
<feature type="region of interest" description="Disordered" evidence="1">
    <location>
        <begin position="1"/>
        <end position="22"/>
    </location>
</feature>
<evidence type="ECO:0000313" key="3">
    <source>
        <dbReference type="Proteomes" id="UP000054144"/>
    </source>
</evidence>
<evidence type="ECO:0000256" key="1">
    <source>
        <dbReference type="SAM" id="MobiDB-lite"/>
    </source>
</evidence>
<keyword evidence="3" id="KW-1185">Reference proteome</keyword>
<dbReference type="Proteomes" id="UP000054144">
    <property type="component" value="Unassembled WGS sequence"/>
</dbReference>
<dbReference type="AlphaFoldDB" id="A0A0D7AJN1"/>
<accession>A0A0D7AJN1</accession>
<protein>
    <submittedName>
        <fullName evidence="2">Uncharacterized protein</fullName>
    </submittedName>
</protein>
<reference evidence="2 3" key="1">
    <citation type="journal article" date="2015" name="Fungal Genet. Biol.">
        <title>Evolution of novel wood decay mechanisms in Agaricales revealed by the genome sequences of Fistulina hepatica and Cylindrobasidium torrendii.</title>
        <authorList>
            <person name="Floudas D."/>
            <person name="Held B.W."/>
            <person name="Riley R."/>
            <person name="Nagy L.G."/>
            <person name="Koehler G."/>
            <person name="Ransdell A.S."/>
            <person name="Younus H."/>
            <person name="Chow J."/>
            <person name="Chiniquy J."/>
            <person name="Lipzen A."/>
            <person name="Tritt A."/>
            <person name="Sun H."/>
            <person name="Haridas S."/>
            <person name="LaButti K."/>
            <person name="Ohm R.A."/>
            <person name="Kues U."/>
            <person name="Blanchette R.A."/>
            <person name="Grigoriev I.V."/>
            <person name="Minto R.E."/>
            <person name="Hibbett D.S."/>
        </authorList>
    </citation>
    <scope>NUCLEOTIDE SEQUENCE [LARGE SCALE GENOMIC DNA]</scope>
    <source>
        <strain evidence="2 3">ATCC 64428</strain>
    </source>
</reference>
<name>A0A0D7AJN1_9AGAR</name>
<gene>
    <name evidence="2" type="ORF">FISHEDRAFT_56652</name>
</gene>
<dbReference type="OrthoDB" id="5544050at2759"/>
<organism evidence="2 3">
    <name type="scientific">Fistulina hepatica ATCC 64428</name>
    <dbReference type="NCBI Taxonomy" id="1128425"/>
    <lineage>
        <taxon>Eukaryota</taxon>
        <taxon>Fungi</taxon>
        <taxon>Dikarya</taxon>
        <taxon>Basidiomycota</taxon>
        <taxon>Agaricomycotina</taxon>
        <taxon>Agaricomycetes</taxon>
        <taxon>Agaricomycetidae</taxon>
        <taxon>Agaricales</taxon>
        <taxon>Fistulinaceae</taxon>
        <taxon>Fistulina</taxon>
    </lineage>
</organism>
<feature type="compositionally biased region" description="Basic and acidic residues" evidence="1">
    <location>
        <begin position="127"/>
        <end position="138"/>
    </location>
</feature>
<dbReference type="EMBL" id="KN881650">
    <property type="protein sequence ID" value="KIY51511.1"/>
    <property type="molecule type" value="Genomic_DNA"/>
</dbReference>
<feature type="compositionally biased region" description="Low complexity" evidence="1">
    <location>
        <begin position="102"/>
        <end position="119"/>
    </location>
</feature>
<feature type="region of interest" description="Disordered" evidence="1">
    <location>
        <begin position="88"/>
        <end position="138"/>
    </location>
</feature>